<organism evidence="2 3">
    <name type="scientific">Calocera viscosa (strain TUFC12733)</name>
    <dbReference type="NCBI Taxonomy" id="1330018"/>
    <lineage>
        <taxon>Eukaryota</taxon>
        <taxon>Fungi</taxon>
        <taxon>Dikarya</taxon>
        <taxon>Basidiomycota</taxon>
        <taxon>Agaricomycotina</taxon>
        <taxon>Dacrymycetes</taxon>
        <taxon>Dacrymycetales</taxon>
        <taxon>Dacrymycetaceae</taxon>
        <taxon>Calocera</taxon>
    </lineage>
</organism>
<evidence type="ECO:0000313" key="2">
    <source>
        <dbReference type="EMBL" id="KZO89377.1"/>
    </source>
</evidence>
<feature type="signal peptide" evidence="1">
    <location>
        <begin position="1"/>
        <end position="18"/>
    </location>
</feature>
<evidence type="ECO:0000256" key="1">
    <source>
        <dbReference type="SAM" id="SignalP"/>
    </source>
</evidence>
<keyword evidence="3" id="KW-1185">Reference proteome</keyword>
<reference evidence="2 3" key="1">
    <citation type="journal article" date="2016" name="Mol. Biol. Evol.">
        <title>Comparative Genomics of Early-Diverging Mushroom-Forming Fungi Provides Insights into the Origins of Lignocellulose Decay Capabilities.</title>
        <authorList>
            <person name="Nagy L.G."/>
            <person name="Riley R."/>
            <person name="Tritt A."/>
            <person name="Adam C."/>
            <person name="Daum C."/>
            <person name="Floudas D."/>
            <person name="Sun H."/>
            <person name="Yadav J.S."/>
            <person name="Pangilinan J."/>
            <person name="Larsson K.H."/>
            <person name="Matsuura K."/>
            <person name="Barry K."/>
            <person name="Labutti K."/>
            <person name="Kuo R."/>
            <person name="Ohm R.A."/>
            <person name="Bhattacharya S.S."/>
            <person name="Shirouzu T."/>
            <person name="Yoshinaga Y."/>
            <person name="Martin F.M."/>
            <person name="Grigoriev I.V."/>
            <person name="Hibbett D.S."/>
        </authorList>
    </citation>
    <scope>NUCLEOTIDE SEQUENCE [LARGE SCALE GENOMIC DNA]</scope>
    <source>
        <strain evidence="2 3">TUFC12733</strain>
    </source>
</reference>
<keyword evidence="1" id="KW-0732">Signal</keyword>
<feature type="non-terminal residue" evidence="2">
    <location>
        <position position="1"/>
    </location>
</feature>
<sequence length="88" mass="9892">YLLLCLSVLAAATTYHLGRRGMRKELLQLLDIRLEPIPWPPTHHPGAKQVREEVSMICTRAGLLVMTGKLELPGSIRMDKVSTLQVCR</sequence>
<dbReference type="EMBL" id="KV417468">
    <property type="protein sequence ID" value="KZO89377.1"/>
    <property type="molecule type" value="Genomic_DNA"/>
</dbReference>
<dbReference type="Proteomes" id="UP000076738">
    <property type="component" value="Unassembled WGS sequence"/>
</dbReference>
<feature type="chain" id="PRO_5007886280" evidence="1">
    <location>
        <begin position="19"/>
        <end position="88"/>
    </location>
</feature>
<evidence type="ECO:0000313" key="3">
    <source>
        <dbReference type="Proteomes" id="UP000076738"/>
    </source>
</evidence>
<accession>A0A167FD21</accession>
<gene>
    <name evidence="2" type="ORF">CALVIDRAFT_569980</name>
</gene>
<name>A0A167FD21_CALVF</name>
<protein>
    <submittedName>
        <fullName evidence="2">Uncharacterized protein</fullName>
    </submittedName>
</protein>
<dbReference type="AlphaFoldDB" id="A0A167FD21"/>
<proteinExistence type="predicted"/>